<reference evidence="2" key="1">
    <citation type="submission" date="2016-01" db="EMBL/GenBank/DDBJ databases">
        <authorList>
            <person name="Peeters C."/>
        </authorList>
    </citation>
    <scope>NUCLEOTIDE SEQUENCE [LARGE SCALE GENOMIC DNA]</scope>
    <source>
        <strain evidence="2">LMG 29318</strain>
    </source>
</reference>
<dbReference type="Proteomes" id="UP000054870">
    <property type="component" value="Unassembled WGS sequence"/>
</dbReference>
<feature type="region of interest" description="Disordered" evidence="1">
    <location>
        <begin position="1"/>
        <end position="21"/>
    </location>
</feature>
<evidence type="ECO:0000256" key="1">
    <source>
        <dbReference type="SAM" id="MobiDB-lite"/>
    </source>
</evidence>
<dbReference type="EMBL" id="FCOF02000030">
    <property type="protein sequence ID" value="SAK81471.1"/>
    <property type="molecule type" value="Genomic_DNA"/>
</dbReference>
<sequence length="53" mass="5623">MLGAHEKSPGARALGKPSAQPVAEVRKTKLAACRVPQRPVCLNKTNLVGFEPV</sequence>
<comment type="caution">
    <text evidence="2">The sequence shown here is derived from an EMBL/GenBank/DDBJ whole genome shotgun (WGS) entry which is preliminary data.</text>
</comment>
<evidence type="ECO:0000313" key="2">
    <source>
        <dbReference type="EMBL" id="SAK81471.1"/>
    </source>
</evidence>
<organism evidence="2 3">
    <name type="scientific">Caballeronia catudaia</name>
    <dbReference type="NCBI Taxonomy" id="1777136"/>
    <lineage>
        <taxon>Bacteria</taxon>
        <taxon>Pseudomonadati</taxon>
        <taxon>Pseudomonadota</taxon>
        <taxon>Betaproteobacteria</taxon>
        <taxon>Burkholderiales</taxon>
        <taxon>Burkholderiaceae</taxon>
        <taxon>Caballeronia</taxon>
    </lineage>
</organism>
<gene>
    <name evidence="2" type="ORF">AWB75_05116</name>
</gene>
<evidence type="ECO:0000313" key="3">
    <source>
        <dbReference type="Proteomes" id="UP000054870"/>
    </source>
</evidence>
<name>A0A158CGR8_9BURK</name>
<proteinExistence type="predicted"/>
<protein>
    <submittedName>
        <fullName evidence="2">Uncharacterized protein</fullName>
    </submittedName>
</protein>
<keyword evidence="3" id="KW-1185">Reference proteome</keyword>
<accession>A0A158CGR8</accession>
<dbReference type="AlphaFoldDB" id="A0A158CGR8"/>